<dbReference type="OrthoDB" id="5638848at2"/>
<reference evidence="2" key="1">
    <citation type="submission" date="2016-01" db="EMBL/GenBank/DDBJ databases">
        <authorList>
            <person name="Peeters C."/>
        </authorList>
    </citation>
    <scope>NUCLEOTIDE SEQUENCE [LARGE SCALE GENOMIC DNA]</scope>
    <source>
        <strain evidence="2">LMG 29326</strain>
    </source>
</reference>
<dbReference type="InterPro" id="IPR038727">
    <property type="entry name" value="NadR/Ttd14_AAA_dom"/>
</dbReference>
<keyword evidence="3" id="KW-1185">Reference proteome</keyword>
<evidence type="ECO:0000259" key="1">
    <source>
        <dbReference type="Pfam" id="PF13521"/>
    </source>
</evidence>
<dbReference type="SUPFAM" id="SSF52540">
    <property type="entry name" value="P-loop containing nucleoside triphosphate hydrolases"/>
    <property type="match status" value="1"/>
</dbReference>
<dbReference type="EMBL" id="FCOB02000019">
    <property type="protein sequence ID" value="SAK78532.1"/>
    <property type="molecule type" value="Genomic_DNA"/>
</dbReference>
<feature type="domain" description="NadR/Ttd14 AAA" evidence="1">
    <location>
        <begin position="5"/>
        <end position="166"/>
    </location>
</feature>
<dbReference type="RefSeq" id="WP_087047465.1">
    <property type="nucleotide sequence ID" value="NZ_FCOB02000019.1"/>
</dbReference>
<accession>A0A158C8B5</accession>
<dbReference type="AlphaFoldDB" id="A0A158C8B5"/>
<gene>
    <name evidence="2" type="ORF">AWB83_04090</name>
</gene>
<evidence type="ECO:0000313" key="3">
    <source>
        <dbReference type="Proteomes" id="UP000054978"/>
    </source>
</evidence>
<protein>
    <submittedName>
        <fullName evidence="2">ATPase</fullName>
    </submittedName>
</protein>
<evidence type="ECO:0000313" key="2">
    <source>
        <dbReference type="EMBL" id="SAK78532.1"/>
    </source>
</evidence>
<proteinExistence type="predicted"/>
<name>A0A158C8B5_9BURK</name>
<dbReference type="InterPro" id="IPR027417">
    <property type="entry name" value="P-loop_NTPase"/>
</dbReference>
<dbReference type="Proteomes" id="UP000054978">
    <property type="component" value="Unassembled WGS sequence"/>
</dbReference>
<dbReference type="Gene3D" id="3.40.50.300">
    <property type="entry name" value="P-loop containing nucleotide triphosphate hydrolases"/>
    <property type="match status" value="1"/>
</dbReference>
<dbReference type="Pfam" id="PF13521">
    <property type="entry name" value="AAA_28"/>
    <property type="match status" value="1"/>
</dbReference>
<comment type="caution">
    <text evidence="2">The sequence shown here is derived from an EMBL/GenBank/DDBJ whole genome shotgun (WGS) entry which is preliminary data.</text>
</comment>
<sequence>MNRFVVVSGCSGAGKSTLLAELSRRGFATVEEPGRRIVQAEMQHDGNALPWLDMSAFLHRAIDMAHADRASFSEARKWVFFDRGLIDAASGLEHLSGKPYLSAPGLADAYHRHVFMTPPWPEIFVQDDERRHEFQSAHDEYVRLVSAYRKLGYDVSMLPKTDVAARADFVLDALAAWRL</sequence>
<organism evidence="2 3">
    <name type="scientific">Caballeronia ptereochthonis</name>
    <dbReference type="NCBI Taxonomy" id="1777144"/>
    <lineage>
        <taxon>Bacteria</taxon>
        <taxon>Pseudomonadati</taxon>
        <taxon>Pseudomonadota</taxon>
        <taxon>Betaproteobacteria</taxon>
        <taxon>Burkholderiales</taxon>
        <taxon>Burkholderiaceae</taxon>
        <taxon>Caballeronia</taxon>
    </lineage>
</organism>